<evidence type="ECO:0000256" key="2">
    <source>
        <dbReference type="ARBA" id="ARBA00009584"/>
    </source>
</evidence>
<keyword evidence="14" id="KW-0406">Ion transport</keyword>
<keyword evidence="8" id="KW-0479">Metal-binding</keyword>
<evidence type="ECO:0000256" key="14">
    <source>
        <dbReference type="ARBA" id="ARBA00023065"/>
    </source>
</evidence>
<accession>A0A3M7SCQ7</accession>
<evidence type="ECO:0000256" key="9">
    <source>
        <dbReference type="ARBA" id="ARBA00022792"/>
    </source>
</evidence>
<sequence>MFYNQILIRNYGTRILFKSRLLNDAFRVKRFNLIENDQLKTPWQIAPFQTHSHAMRKDPESKAEQTVNLIKEKILKEKEKARQRMDDGERMALPVDIEQQRPSLWDRIVKELQHYYHGFRLLYFETKIAWGLLKKVLRGESLTRRERRQFTRTSADLFRLVPFSIFIIVPFMEFALPIFLKLFPNMLPSTFKEKSVEQEKLRKRLKAKLEMAKFLQDTVEETALRGDSNENTLNIEFAEFMKKIRSKGEQPSSDQILRFSSLFENELTLENLSRQQLIALCQILDVNTLANIPTNHILRFQLRLKIRNLEADDQMILKEGVDNLTIEELQQCCRDRGMRAVGLSETRLRNQLDQWLDLHLNRRIPLSLLILSRAMYLPENLPPEDLIKTTISALPKSIEDATMARIAEATGAKIDNRIKLELLRQEQDEITKEHDVERRIYLEGEIGPGDIRELNDIIENMPANERKQFKGEIDELKKDIDEYDEDVKEVEQFNKKLTQTRSARIMNKRIKKLITDLETIMDKIDTDGIQVPNKDDNMVSIDELVETIKRIKGPSSEKKIVEILKSLDTDKDGKLEDLNYVLKVLFE</sequence>
<feature type="domain" description="Letm1 RBD" evidence="21">
    <location>
        <begin position="203"/>
        <end position="400"/>
    </location>
</feature>
<dbReference type="GO" id="GO:0030003">
    <property type="term" value="P:intracellular monoatomic cation homeostasis"/>
    <property type="evidence" value="ECO:0007669"/>
    <property type="project" value="TreeGrafter"/>
</dbReference>
<dbReference type="InterPro" id="IPR011992">
    <property type="entry name" value="EF-hand-dom_pair"/>
</dbReference>
<evidence type="ECO:0000256" key="1">
    <source>
        <dbReference type="ARBA" id="ARBA00004434"/>
    </source>
</evidence>
<gene>
    <name evidence="22" type="ORF">BpHYR1_000128</name>
</gene>
<evidence type="ECO:0000259" key="21">
    <source>
        <dbReference type="PROSITE" id="PS51758"/>
    </source>
</evidence>
<dbReference type="Gene3D" id="1.10.238.10">
    <property type="entry name" value="EF-hand"/>
    <property type="match status" value="1"/>
</dbReference>
<evidence type="ECO:0000256" key="6">
    <source>
        <dbReference type="ARBA" id="ARBA00022568"/>
    </source>
</evidence>
<dbReference type="PANTHER" id="PTHR14009">
    <property type="entry name" value="LEUCINE ZIPPER-EF-HAND CONTAINING TRANSMEMBRANE PROTEIN"/>
    <property type="match status" value="1"/>
</dbReference>
<comment type="caution">
    <text evidence="22">The sequence shown here is derived from an EMBL/GenBank/DDBJ whole genome shotgun (WGS) entry which is preliminary data.</text>
</comment>
<dbReference type="PROSITE" id="PS51758">
    <property type="entry name" value="LETM1_RBD"/>
    <property type="match status" value="1"/>
</dbReference>
<dbReference type="Pfam" id="PF26561">
    <property type="entry name" value="LETM1_C"/>
    <property type="match status" value="1"/>
</dbReference>
<dbReference type="PANTHER" id="PTHR14009:SF1">
    <property type="entry name" value="MITOCHONDRIAL PROTON_CALCIUM EXCHANGER PROTEIN"/>
    <property type="match status" value="1"/>
</dbReference>
<evidence type="ECO:0000256" key="18">
    <source>
        <dbReference type="PROSITE-ProRule" id="PRU01094"/>
    </source>
</evidence>
<keyword evidence="9" id="KW-0999">Mitochondrion inner membrane</keyword>
<comment type="similarity">
    <text evidence="2">Belongs to the LETM1 family.</text>
</comment>
<evidence type="ECO:0000256" key="10">
    <source>
        <dbReference type="ARBA" id="ARBA00022837"/>
    </source>
</evidence>
<protein>
    <recommendedName>
        <fullName evidence="3">Mitochondrial proton/calcium exchanger protein</fullName>
    </recommendedName>
    <alternativeName>
        <fullName evidence="17">Leucine zipper-EF-hand-containing transmembrane protein 1</fullName>
    </alternativeName>
</protein>
<dbReference type="InterPro" id="IPR059005">
    <property type="entry name" value="LETM1_C"/>
</dbReference>
<feature type="transmembrane region" description="Helical" evidence="20">
    <location>
        <begin position="157"/>
        <end position="180"/>
    </location>
</feature>
<keyword evidence="12 20" id="KW-1133">Transmembrane helix</keyword>
<evidence type="ECO:0000256" key="20">
    <source>
        <dbReference type="SAM" id="Phobius"/>
    </source>
</evidence>
<evidence type="ECO:0000256" key="8">
    <source>
        <dbReference type="ARBA" id="ARBA00022723"/>
    </source>
</evidence>
<keyword evidence="11" id="KW-0809">Transit peptide</keyword>
<dbReference type="Proteomes" id="UP000276133">
    <property type="component" value="Unassembled WGS sequence"/>
</dbReference>
<dbReference type="Pfam" id="PF07766">
    <property type="entry name" value="LETM1_RBD"/>
    <property type="match status" value="1"/>
</dbReference>
<name>A0A3M7SCQ7_BRAPC</name>
<keyword evidence="7 20" id="KW-0812">Transmembrane</keyword>
<evidence type="ECO:0000313" key="23">
    <source>
        <dbReference type="Proteomes" id="UP000276133"/>
    </source>
</evidence>
<keyword evidence="13 19" id="KW-0175">Coiled coil</keyword>
<evidence type="ECO:0000256" key="16">
    <source>
        <dbReference type="ARBA" id="ARBA00023136"/>
    </source>
</evidence>
<organism evidence="22 23">
    <name type="scientific">Brachionus plicatilis</name>
    <name type="common">Marine rotifer</name>
    <name type="synonym">Brachionus muelleri</name>
    <dbReference type="NCBI Taxonomy" id="10195"/>
    <lineage>
        <taxon>Eukaryota</taxon>
        <taxon>Metazoa</taxon>
        <taxon>Spiralia</taxon>
        <taxon>Gnathifera</taxon>
        <taxon>Rotifera</taxon>
        <taxon>Eurotatoria</taxon>
        <taxon>Monogononta</taxon>
        <taxon>Pseudotrocha</taxon>
        <taxon>Ploima</taxon>
        <taxon>Brachionidae</taxon>
        <taxon>Brachionus</taxon>
    </lineage>
</organism>
<keyword evidence="4" id="KW-0813">Transport</keyword>
<evidence type="ECO:0000256" key="19">
    <source>
        <dbReference type="SAM" id="Coils"/>
    </source>
</evidence>
<dbReference type="SUPFAM" id="SSF47473">
    <property type="entry name" value="EF-hand"/>
    <property type="match status" value="1"/>
</dbReference>
<comment type="subcellular location">
    <subcellularLocation>
        <location evidence="1">Mitochondrion inner membrane</location>
        <topology evidence="1">Single-pass membrane protein</topology>
    </subcellularLocation>
</comment>
<keyword evidence="15 18" id="KW-0496">Mitochondrion</keyword>
<keyword evidence="16 20" id="KW-0472">Membrane</keyword>
<dbReference type="GO" id="GO:0015297">
    <property type="term" value="F:antiporter activity"/>
    <property type="evidence" value="ECO:0007669"/>
    <property type="project" value="UniProtKB-KW"/>
</dbReference>
<dbReference type="OrthoDB" id="624114at2759"/>
<dbReference type="GO" id="GO:0005743">
    <property type="term" value="C:mitochondrial inner membrane"/>
    <property type="evidence" value="ECO:0007669"/>
    <property type="project" value="UniProtKB-SubCell"/>
</dbReference>
<evidence type="ECO:0000256" key="11">
    <source>
        <dbReference type="ARBA" id="ARBA00022946"/>
    </source>
</evidence>
<dbReference type="STRING" id="10195.A0A3M7SCQ7"/>
<evidence type="ECO:0000313" key="22">
    <source>
        <dbReference type="EMBL" id="RNA33613.1"/>
    </source>
</evidence>
<evidence type="ECO:0000256" key="13">
    <source>
        <dbReference type="ARBA" id="ARBA00023054"/>
    </source>
</evidence>
<dbReference type="InterPro" id="IPR033122">
    <property type="entry name" value="LETM1-like_RBD"/>
</dbReference>
<evidence type="ECO:0000256" key="4">
    <source>
        <dbReference type="ARBA" id="ARBA00022448"/>
    </source>
</evidence>
<dbReference type="AlphaFoldDB" id="A0A3M7SCQ7"/>
<dbReference type="InterPro" id="IPR044202">
    <property type="entry name" value="LETM1/MDM38-like"/>
</dbReference>
<dbReference type="EMBL" id="REGN01001609">
    <property type="protein sequence ID" value="RNA33613.1"/>
    <property type="molecule type" value="Genomic_DNA"/>
</dbReference>
<evidence type="ECO:0000256" key="12">
    <source>
        <dbReference type="ARBA" id="ARBA00022989"/>
    </source>
</evidence>
<feature type="coiled-coil region" evidence="19">
    <location>
        <begin position="466"/>
        <end position="500"/>
    </location>
</feature>
<keyword evidence="5" id="KW-0050">Antiport</keyword>
<evidence type="ECO:0000256" key="17">
    <source>
        <dbReference type="ARBA" id="ARBA00031360"/>
    </source>
</evidence>
<evidence type="ECO:0000256" key="7">
    <source>
        <dbReference type="ARBA" id="ARBA00022692"/>
    </source>
</evidence>
<evidence type="ECO:0000256" key="15">
    <source>
        <dbReference type="ARBA" id="ARBA00023128"/>
    </source>
</evidence>
<evidence type="ECO:0000256" key="5">
    <source>
        <dbReference type="ARBA" id="ARBA00022449"/>
    </source>
</evidence>
<proteinExistence type="inferred from homology"/>
<keyword evidence="10" id="KW-0106">Calcium</keyword>
<keyword evidence="6" id="KW-0109">Calcium transport</keyword>
<dbReference type="GO" id="GO:0043022">
    <property type="term" value="F:ribosome binding"/>
    <property type="evidence" value="ECO:0007669"/>
    <property type="project" value="InterPro"/>
</dbReference>
<evidence type="ECO:0000256" key="3">
    <source>
        <dbReference type="ARBA" id="ARBA00020557"/>
    </source>
</evidence>
<reference evidence="22 23" key="1">
    <citation type="journal article" date="2018" name="Sci. Rep.">
        <title>Genomic signatures of local adaptation to the degree of environmental predictability in rotifers.</title>
        <authorList>
            <person name="Franch-Gras L."/>
            <person name="Hahn C."/>
            <person name="Garcia-Roger E.M."/>
            <person name="Carmona M.J."/>
            <person name="Serra M."/>
            <person name="Gomez A."/>
        </authorList>
    </citation>
    <scope>NUCLEOTIDE SEQUENCE [LARGE SCALE GENOMIC DNA]</scope>
    <source>
        <strain evidence="22">HYR1</strain>
    </source>
</reference>
<keyword evidence="23" id="KW-1185">Reference proteome</keyword>